<keyword evidence="2" id="KW-0378">Hydrolase</keyword>
<dbReference type="InterPro" id="IPR000086">
    <property type="entry name" value="NUDIX_hydrolase_dom"/>
</dbReference>
<name>A0A841DNX0_9ACTN</name>
<dbReference type="Proteomes" id="UP000558997">
    <property type="component" value="Unassembled WGS sequence"/>
</dbReference>
<dbReference type="Gene3D" id="2.160.20.80">
    <property type="entry name" value="E3 ubiquitin-protein ligase SopA"/>
    <property type="match status" value="1"/>
</dbReference>
<evidence type="ECO:0000256" key="4">
    <source>
        <dbReference type="SAM" id="MobiDB-lite"/>
    </source>
</evidence>
<gene>
    <name evidence="6" type="ORF">HDA44_002932</name>
</gene>
<dbReference type="SUPFAM" id="SSF55811">
    <property type="entry name" value="Nudix"/>
    <property type="match status" value="1"/>
</dbReference>
<feature type="domain" description="Nudix hydrolase" evidence="5">
    <location>
        <begin position="26"/>
        <end position="244"/>
    </location>
</feature>
<sequence>MNRQDDVAAEGEPEVEFNPGIAGRLPRKTAAGGALIRDGGGRILFLEPTYKPTLDIPGGIVEENESPYEACRREVKEEIGLELEIGPLLVVDWIPAAGPWPDALAFIFDGGTLDPETHTDPTHTDLTHTDPTRADLTHTDPTRADLTHTDPTRADLTHTDPTRADLTHTDPTRADLTHTDPTRADLTHTDPTRLTRTDPRAPHHVLSLDPAEVRACHFLTLAEATPRLRPSMARRLALAERALTTGIPVYADFGRP</sequence>
<evidence type="ECO:0000256" key="3">
    <source>
        <dbReference type="ARBA" id="ARBA00022842"/>
    </source>
</evidence>
<dbReference type="EMBL" id="JACHNF010000001">
    <property type="protein sequence ID" value="MBB5979591.1"/>
    <property type="molecule type" value="Genomic_DNA"/>
</dbReference>
<evidence type="ECO:0000259" key="5">
    <source>
        <dbReference type="PROSITE" id="PS51462"/>
    </source>
</evidence>
<dbReference type="Pfam" id="PF00805">
    <property type="entry name" value="Pentapeptide"/>
    <property type="match status" value="1"/>
</dbReference>
<dbReference type="AlphaFoldDB" id="A0A841DNX0"/>
<keyword evidence="3" id="KW-0460">Magnesium</keyword>
<dbReference type="Gene3D" id="3.90.79.10">
    <property type="entry name" value="Nucleoside Triphosphate Pyrophosphohydrolase"/>
    <property type="match status" value="1"/>
</dbReference>
<accession>A0A841DNX0</accession>
<dbReference type="PANTHER" id="PTHR43046">
    <property type="entry name" value="GDP-MANNOSE MANNOSYL HYDROLASE"/>
    <property type="match status" value="1"/>
</dbReference>
<dbReference type="SUPFAM" id="SSF141571">
    <property type="entry name" value="Pentapeptide repeat-like"/>
    <property type="match status" value="1"/>
</dbReference>
<reference evidence="6 7" key="1">
    <citation type="submission" date="2020-08" db="EMBL/GenBank/DDBJ databases">
        <title>Sequencing the genomes of 1000 actinobacteria strains.</title>
        <authorList>
            <person name="Klenk H.-P."/>
        </authorList>
    </citation>
    <scope>NUCLEOTIDE SEQUENCE [LARGE SCALE GENOMIC DNA]</scope>
    <source>
        <strain evidence="6 7">DSM 17294</strain>
    </source>
</reference>
<evidence type="ECO:0000256" key="1">
    <source>
        <dbReference type="ARBA" id="ARBA00001946"/>
    </source>
</evidence>
<dbReference type="Pfam" id="PF00293">
    <property type="entry name" value="NUDIX"/>
    <property type="match status" value="1"/>
</dbReference>
<dbReference type="CDD" id="cd18876">
    <property type="entry name" value="NUDIX_Hydrolase"/>
    <property type="match status" value="1"/>
</dbReference>
<comment type="caution">
    <text evidence="6">The sequence shown here is derived from an EMBL/GenBank/DDBJ whole genome shotgun (WGS) entry which is preliminary data.</text>
</comment>
<evidence type="ECO:0000313" key="7">
    <source>
        <dbReference type="Proteomes" id="UP000558997"/>
    </source>
</evidence>
<comment type="cofactor">
    <cofactor evidence="1">
        <name>Mg(2+)</name>
        <dbReference type="ChEBI" id="CHEBI:18420"/>
    </cofactor>
</comment>
<dbReference type="PROSITE" id="PS00893">
    <property type="entry name" value="NUDIX_BOX"/>
    <property type="match status" value="1"/>
</dbReference>
<organism evidence="6 7">
    <name type="scientific">Kribbella solani</name>
    <dbReference type="NCBI Taxonomy" id="236067"/>
    <lineage>
        <taxon>Bacteria</taxon>
        <taxon>Bacillati</taxon>
        <taxon>Actinomycetota</taxon>
        <taxon>Actinomycetes</taxon>
        <taxon>Propionibacteriales</taxon>
        <taxon>Kribbellaceae</taxon>
        <taxon>Kribbella</taxon>
    </lineage>
</organism>
<dbReference type="PROSITE" id="PS51462">
    <property type="entry name" value="NUDIX"/>
    <property type="match status" value="1"/>
</dbReference>
<feature type="compositionally biased region" description="Basic and acidic residues" evidence="4">
    <location>
        <begin position="116"/>
        <end position="201"/>
    </location>
</feature>
<keyword evidence="7" id="KW-1185">Reference proteome</keyword>
<dbReference type="InterPro" id="IPR015797">
    <property type="entry name" value="NUDIX_hydrolase-like_dom_sf"/>
</dbReference>
<evidence type="ECO:0000256" key="2">
    <source>
        <dbReference type="ARBA" id="ARBA00022801"/>
    </source>
</evidence>
<feature type="region of interest" description="Disordered" evidence="4">
    <location>
        <begin position="116"/>
        <end position="202"/>
    </location>
</feature>
<dbReference type="RefSeq" id="WP_202887366.1">
    <property type="nucleotide sequence ID" value="NZ_JACHNF010000001.1"/>
</dbReference>
<protein>
    <submittedName>
        <fullName evidence="6">ADP-ribose pyrophosphatase YjhB (NUDIX family)</fullName>
    </submittedName>
</protein>
<feature type="region of interest" description="Disordered" evidence="4">
    <location>
        <begin position="1"/>
        <end position="22"/>
    </location>
</feature>
<dbReference type="InterPro" id="IPR020084">
    <property type="entry name" value="NUDIX_hydrolase_CS"/>
</dbReference>
<dbReference type="GO" id="GO:0016787">
    <property type="term" value="F:hydrolase activity"/>
    <property type="evidence" value="ECO:0007669"/>
    <property type="project" value="UniProtKB-KW"/>
</dbReference>
<dbReference type="InterPro" id="IPR001646">
    <property type="entry name" value="5peptide_repeat"/>
</dbReference>
<proteinExistence type="predicted"/>
<evidence type="ECO:0000313" key="6">
    <source>
        <dbReference type="EMBL" id="MBB5979591.1"/>
    </source>
</evidence>
<dbReference type="PANTHER" id="PTHR43046:SF12">
    <property type="entry name" value="GDP-MANNOSE MANNOSYL HYDROLASE"/>
    <property type="match status" value="1"/>
</dbReference>